<proteinExistence type="inferred from homology"/>
<evidence type="ECO:0000256" key="5">
    <source>
        <dbReference type="ARBA" id="ARBA00022833"/>
    </source>
</evidence>
<dbReference type="PANTHER" id="PTHR42978">
    <property type="entry name" value="QUORUM-QUENCHING LACTONASE YTNP-RELATED-RELATED"/>
    <property type="match status" value="1"/>
</dbReference>
<dbReference type="AlphaFoldDB" id="A0A2G8SN83"/>
<evidence type="ECO:0000313" key="8">
    <source>
        <dbReference type="Proteomes" id="UP000230002"/>
    </source>
</evidence>
<evidence type="ECO:0000256" key="4">
    <source>
        <dbReference type="ARBA" id="ARBA00022801"/>
    </source>
</evidence>
<keyword evidence="8" id="KW-1185">Reference proteome</keyword>
<comment type="similarity">
    <text evidence="2">Belongs to the metallo-beta-lactamase superfamily.</text>
</comment>
<comment type="cofactor">
    <cofactor evidence="1">
        <name>Zn(2+)</name>
        <dbReference type="ChEBI" id="CHEBI:29105"/>
    </cofactor>
</comment>
<organism evidence="7 8">
    <name type="scientific">Ganoderma sinense ZZ0214-1</name>
    <dbReference type="NCBI Taxonomy" id="1077348"/>
    <lineage>
        <taxon>Eukaryota</taxon>
        <taxon>Fungi</taxon>
        <taxon>Dikarya</taxon>
        <taxon>Basidiomycota</taxon>
        <taxon>Agaricomycotina</taxon>
        <taxon>Agaricomycetes</taxon>
        <taxon>Polyporales</taxon>
        <taxon>Polyporaceae</taxon>
        <taxon>Ganoderma</taxon>
    </lineage>
</organism>
<evidence type="ECO:0000259" key="6">
    <source>
        <dbReference type="Pfam" id="PF00753"/>
    </source>
</evidence>
<protein>
    <recommendedName>
        <fullName evidence="6">Metallo-beta-lactamase domain-containing protein</fullName>
    </recommendedName>
</protein>
<dbReference type="InterPro" id="IPR001279">
    <property type="entry name" value="Metallo-B-lactamas"/>
</dbReference>
<dbReference type="OrthoDB" id="10250730at2759"/>
<keyword evidence="5" id="KW-0862">Zinc</keyword>
<evidence type="ECO:0000256" key="1">
    <source>
        <dbReference type="ARBA" id="ARBA00001947"/>
    </source>
</evidence>
<feature type="domain" description="Metallo-beta-lactamase" evidence="6">
    <location>
        <begin position="45"/>
        <end position="147"/>
    </location>
</feature>
<dbReference type="SUPFAM" id="SSF56281">
    <property type="entry name" value="Metallo-hydrolase/oxidoreductase"/>
    <property type="match status" value="1"/>
</dbReference>
<dbReference type="STRING" id="1077348.A0A2G8SN83"/>
<dbReference type="InterPro" id="IPR051013">
    <property type="entry name" value="MBL_superfamily_lactonases"/>
</dbReference>
<evidence type="ECO:0000256" key="3">
    <source>
        <dbReference type="ARBA" id="ARBA00022723"/>
    </source>
</evidence>
<name>A0A2G8SN83_9APHY</name>
<dbReference type="Pfam" id="PF00753">
    <property type="entry name" value="Lactamase_B"/>
    <property type="match status" value="1"/>
</dbReference>
<dbReference type="InterPro" id="IPR036866">
    <property type="entry name" value="RibonucZ/Hydroxyglut_hydro"/>
</dbReference>
<dbReference type="GO" id="GO:0046872">
    <property type="term" value="F:metal ion binding"/>
    <property type="evidence" value="ECO:0007669"/>
    <property type="project" value="UniProtKB-KW"/>
</dbReference>
<evidence type="ECO:0000256" key="2">
    <source>
        <dbReference type="ARBA" id="ARBA00007749"/>
    </source>
</evidence>
<dbReference type="EMBL" id="AYKW01000004">
    <property type="protein sequence ID" value="PIL35183.1"/>
    <property type="molecule type" value="Genomic_DNA"/>
</dbReference>
<dbReference type="CDD" id="cd07730">
    <property type="entry name" value="metallo-hydrolase-like_MBL-fold"/>
    <property type="match status" value="1"/>
</dbReference>
<evidence type="ECO:0000313" key="7">
    <source>
        <dbReference type="EMBL" id="PIL35183.1"/>
    </source>
</evidence>
<dbReference type="GO" id="GO:0016787">
    <property type="term" value="F:hydrolase activity"/>
    <property type="evidence" value="ECO:0007669"/>
    <property type="project" value="UniProtKB-KW"/>
</dbReference>
<gene>
    <name evidence="7" type="ORF">GSI_02973</name>
</gene>
<sequence>MSFQLPEPQSNQAYVEVSALEAGIITMPLMIVFQGAGPKDTSVIPSLAFFLRHKQSGEHLMFDLGVRRDTEALAPRTQWLIKNHMPVEVPQTVEESLKKGGLHPEDVQTVILSHLHYDHVGRPESFTNAKFVVGPGGRELLEKGFPGNPESDILTSTVPLDEKRSRFLTHEEFNVSIGPFPRAHDYFGDGSMYIVNADGHLAGHINILARTSASGSWIYLGGDTAHDLRLLTGEKEVAEIVTPDGHKHCVHADKEKAIEHIKRVGSLLAVPKVHVLLAHDREWYEKNKNGDAFFPGVIPAV</sequence>
<keyword evidence="3" id="KW-0479">Metal-binding</keyword>
<dbReference type="Proteomes" id="UP000230002">
    <property type="component" value="Unassembled WGS sequence"/>
</dbReference>
<dbReference type="Gene3D" id="3.60.15.10">
    <property type="entry name" value="Ribonuclease Z/Hydroxyacylglutathione hydrolase-like"/>
    <property type="match status" value="1"/>
</dbReference>
<dbReference type="PANTHER" id="PTHR42978:SF2">
    <property type="entry name" value="102 KBASES UNSTABLE REGION: FROM 1 TO 119443"/>
    <property type="match status" value="1"/>
</dbReference>
<comment type="caution">
    <text evidence="7">The sequence shown here is derived from an EMBL/GenBank/DDBJ whole genome shotgun (WGS) entry which is preliminary data.</text>
</comment>
<keyword evidence="4" id="KW-0378">Hydrolase</keyword>
<reference evidence="7 8" key="1">
    <citation type="journal article" date="2015" name="Sci. Rep.">
        <title>Chromosome-level genome map provides insights into diverse defense mechanisms in the medicinal fungus Ganoderma sinense.</title>
        <authorList>
            <person name="Zhu Y."/>
            <person name="Xu J."/>
            <person name="Sun C."/>
            <person name="Zhou S."/>
            <person name="Xu H."/>
            <person name="Nelson D.R."/>
            <person name="Qian J."/>
            <person name="Song J."/>
            <person name="Luo H."/>
            <person name="Xiang L."/>
            <person name="Li Y."/>
            <person name="Xu Z."/>
            <person name="Ji A."/>
            <person name="Wang L."/>
            <person name="Lu S."/>
            <person name="Hayward A."/>
            <person name="Sun W."/>
            <person name="Li X."/>
            <person name="Schwartz D.C."/>
            <person name="Wang Y."/>
            <person name="Chen S."/>
        </authorList>
    </citation>
    <scope>NUCLEOTIDE SEQUENCE [LARGE SCALE GENOMIC DNA]</scope>
    <source>
        <strain evidence="7 8">ZZ0214-1</strain>
    </source>
</reference>
<accession>A0A2G8SN83</accession>